<dbReference type="GO" id="GO:0020037">
    <property type="term" value="F:heme binding"/>
    <property type="evidence" value="ECO:0007669"/>
    <property type="project" value="InterPro"/>
</dbReference>
<feature type="transmembrane region" description="Helical" evidence="10">
    <location>
        <begin position="397"/>
        <end position="416"/>
    </location>
</feature>
<evidence type="ECO:0000313" key="13">
    <source>
        <dbReference type="EMBL" id="PCJ03385.1"/>
    </source>
</evidence>
<evidence type="ECO:0000256" key="1">
    <source>
        <dbReference type="ARBA" id="ARBA00004429"/>
    </source>
</evidence>
<reference key="1">
    <citation type="submission" date="2017-08" db="EMBL/GenBank/DDBJ databases">
        <title>A dynamic microbial community with high functional redundancy inhabits the cold, oxic subseafloor aquifer.</title>
        <authorList>
            <person name="Tully B.J."/>
            <person name="Wheat C.G."/>
            <person name="Glazer B.T."/>
            <person name="Huber J.A."/>
        </authorList>
    </citation>
    <scope>NUCLEOTIDE SEQUENCE [LARGE SCALE GENOMIC DNA]</scope>
</reference>
<evidence type="ECO:0000256" key="3">
    <source>
        <dbReference type="ARBA" id="ARBA00022475"/>
    </source>
</evidence>
<gene>
    <name evidence="13" type="ORF">COB13_01795</name>
</gene>
<keyword evidence="3" id="KW-1003">Cell membrane</keyword>
<comment type="function">
    <text evidence="9">Required for the biogenesis of c-type cytochromes. Possible subunit of a heme lyase.</text>
</comment>
<feature type="transmembrane region" description="Helical" evidence="10">
    <location>
        <begin position="6"/>
        <end position="26"/>
    </location>
</feature>
<dbReference type="InterPro" id="IPR002541">
    <property type="entry name" value="Cyt_c_assembly"/>
</dbReference>
<keyword evidence="8 10" id="KW-0472">Membrane</keyword>
<proteinExistence type="inferred from homology"/>
<sequence length="660" mass="72720">MLAEFGQFALILSFAIAVFQMVIGLLPLRANADKYNMLNAITSRAAVLQAVLLALSFAILLLLFASSDFSLKIIVEHSHSQKPLFYKIAATWGNHEGSILLFSLIISLLGACLSLFGGRLDAKFLSVTLAIQAMLAVAILGFVIFTSNPFERLVIVPIEGNNLNPLLQDWALAVHPPMLYLGYVGLSIPFSFAIAALLTEKVDEEWAKWVRPWTLFAWACLSGGIALGSYWAYYELGWGGFWFWDPVENASLMPWLAATALLHSAIVMEKRGALGSWTILLAIIAFGLSLLGTFLVRSGILTSVHAFAVDPARGVVILAILFYFMAGGLGLYAFKSGNIRQRGVFAPISREGALLLNNLILSVMLVTVFVGTLYPLFIDAIGGNKLSVGAPFFNQTFIPLAVPLLILLPIGNMLPWKKADFLSAMKRLIGVFLLAFATMLAFLYFTGHRDILAWAAVLLGVWLVYGAIWEILYSARFGQIGWDLALRRLFNLRRAKFAVMLAHMGIGVLVLGLAAMSAWRVQNIQEMTVGDKMEIAGFELEFDNVQNQTGSNYSEIVGNFNLSRDGVDLGNIATAKRRYLKRSSPTTEVGLYNHYFGQVYVAFGALGENNKVQLRAYYNPLVLFIWLGPLLMMLGGFLSLTDRRGRKVNRAALKQEVVNV</sequence>
<evidence type="ECO:0000256" key="9">
    <source>
        <dbReference type="ARBA" id="ARBA00037230"/>
    </source>
</evidence>
<evidence type="ECO:0000256" key="4">
    <source>
        <dbReference type="ARBA" id="ARBA00022519"/>
    </source>
</evidence>
<feature type="transmembrane region" description="Helical" evidence="10">
    <location>
        <begin position="46"/>
        <end position="65"/>
    </location>
</feature>
<feature type="transmembrane region" description="Helical" evidence="10">
    <location>
        <begin position="451"/>
        <end position="472"/>
    </location>
</feature>
<feature type="transmembrane region" description="Helical" evidence="10">
    <location>
        <begin position="617"/>
        <end position="640"/>
    </location>
</feature>
<evidence type="ECO:0000256" key="5">
    <source>
        <dbReference type="ARBA" id="ARBA00022692"/>
    </source>
</evidence>
<feature type="transmembrane region" description="Helical" evidence="10">
    <location>
        <begin position="315"/>
        <end position="334"/>
    </location>
</feature>
<feature type="transmembrane region" description="Helical" evidence="10">
    <location>
        <begin position="428"/>
        <end position="445"/>
    </location>
</feature>
<evidence type="ECO:0000259" key="11">
    <source>
        <dbReference type="Pfam" id="PF01578"/>
    </source>
</evidence>
<dbReference type="NCBIfam" id="TIGR00353">
    <property type="entry name" value="nrfE"/>
    <property type="match status" value="1"/>
</dbReference>
<dbReference type="InterPro" id="IPR003568">
    <property type="entry name" value="Cyt_c_biogenesis_CcmF"/>
</dbReference>
<keyword evidence="6" id="KW-0201">Cytochrome c-type biogenesis</keyword>
<organism evidence="13">
    <name type="scientific">OCS116 cluster bacterium</name>
    <dbReference type="NCBI Taxonomy" id="2030921"/>
    <lineage>
        <taxon>Bacteria</taxon>
        <taxon>Pseudomonadati</taxon>
        <taxon>Pseudomonadota</taxon>
        <taxon>Alphaproteobacteria</taxon>
        <taxon>OCS116 cluster</taxon>
    </lineage>
</organism>
<keyword evidence="7 10" id="KW-1133">Transmembrane helix</keyword>
<accession>A0A2A4Z8U0</accession>
<keyword evidence="5 10" id="KW-0812">Transmembrane</keyword>
<feature type="transmembrane region" description="Helical" evidence="10">
    <location>
        <begin position="178"/>
        <end position="198"/>
    </location>
</feature>
<dbReference type="Pfam" id="PF01578">
    <property type="entry name" value="Cytochrom_C_asm"/>
    <property type="match status" value="1"/>
</dbReference>
<keyword evidence="4" id="KW-0997">Cell inner membrane</keyword>
<name>A0A2A4Z8U0_9PROT</name>
<feature type="transmembrane region" description="Helical" evidence="10">
    <location>
        <begin position="275"/>
        <end position="295"/>
    </location>
</feature>
<keyword evidence="13" id="KW-0456">Lyase</keyword>
<dbReference type="PRINTS" id="PR01410">
    <property type="entry name" value="CCBIOGENESIS"/>
</dbReference>
<feature type="domain" description="Cytochrome c-type biogenesis protein CcmF C-terminal" evidence="12">
    <location>
        <begin position="318"/>
        <end position="643"/>
    </location>
</feature>
<evidence type="ECO:0000259" key="12">
    <source>
        <dbReference type="Pfam" id="PF16327"/>
    </source>
</evidence>
<dbReference type="PANTHER" id="PTHR43653:SF1">
    <property type="entry name" value="CYTOCHROME C-TYPE BIOGENESIS PROTEIN CCMF"/>
    <property type="match status" value="1"/>
</dbReference>
<evidence type="ECO:0000256" key="10">
    <source>
        <dbReference type="SAM" id="Phobius"/>
    </source>
</evidence>
<feature type="transmembrane region" description="Helical" evidence="10">
    <location>
        <begin position="99"/>
        <end position="117"/>
    </location>
</feature>
<dbReference type="NCBIfam" id="NF007691">
    <property type="entry name" value="PRK10369.1"/>
    <property type="match status" value="1"/>
</dbReference>
<comment type="caution">
    <text evidence="13">The sequence shown here is derived from an EMBL/GenBank/DDBJ whole genome shotgun (WGS) entry which is preliminary data.</text>
</comment>
<comment type="subcellular location">
    <subcellularLocation>
        <location evidence="1">Cell inner membrane</location>
        <topology evidence="1">Multi-pass membrane protein</topology>
    </subcellularLocation>
</comment>
<dbReference type="Pfam" id="PF16327">
    <property type="entry name" value="CcmF_C"/>
    <property type="match status" value="1"/>
</dbReference>
<feature type="transmembrane region" description="Helical" evidence="10">
    <location>
        <begin position="252"/>
        <end position="268"/>
    </location>
</feature>
<dbReference type="GO" id="GO:0005886">
    <property type="term" value="C:plasma membrane"/>
    <property type="evidence" value="ECO:0007669"/>
    <property type="project" value="UniProtKB-SubCell"/>
</dbReference>
<evidence type="ECO:0000256" key="2">
    <source>
        <dbReference type="ARBA" id="ARBA00009186"/>
    </source>
</evidence>
<dbReference type="InterPro" id="IPR003567">
    <property type="entry name" value="Cyt_c_biogenesis"/>
</dbReference>
<dbReference type="PANTHER" id="PTHR43653">
    <property type="entry name" value="CYTOCHROME C ASSEMBLY PROTEIN-RELATED"/>
    <property type="match status" value="1"/>
</dbReference>
<dbReference type="InterPro" id="IPR032523">
    <property type="entry name" value="CcmF_C"/>
</dbReference>
<dbReference type="GO" id="GO:0015232">
    <property type="term" value="F:heme transmembrane transporter activity"/>
    <property type="evidence" value="ECO:0007669"/>
    <property type="project" value="InterPro"/>
</dbReference>
<evidence type="ECO:0000256" key="7">
    <source>
        <dbReference type="ARBA" id="ARBA00022989"/>
    </source>
</evidence>
<feature type="transmembrane region" description="Helical" evidence="10">
    <location>
        <begin position="210"/>
        <end position="232"/>
    </location>
</feature>
<dbReference type="AlphaFoldDB" id="A0A2A4Z8U0"/>
<dbReference type="PRINTS" id="PR01411">
    <property type="entry name" value="CCMFBIOGNSIS"/>
</dbReference>
<feature type="transmembrane region" description="Helical" evidence="10">
    <location>
        <begin position="124"/>
        <end position="145"/>
    </location>
</feature>
<dbReference type="GO" id="GO:0017004">
    <property type="term" value="P:cytochrome complex assembly"/>
    <property type="evidence" value="ECO:0007669"/>
    <property type="project" value="UniProtKB-KW"/>
</dbReference>
<reference evidence="13" key="2">
    <citation type="journal article" date="2018" name="ISME J.">
        <title>A dynamic microbial community with high functional redundancy inhabits the cold, oxic subseafloor aquifer.</title>
        <authorList>
            <person name="Tully B.J."/>
            <person name="Wheat C.G."/>
            <person name="Glazer B.T."/>
            <person name="Huber J.A."/>
        </authorList>
    </citation>
    <scope>NUCLEOTIDE SEQUENCE</scope>
    <source>
        <strain evidence="13">NORP83</strain>
    </source>
</reference>
<feature type="transmembrane region" description="Helical" evidence="10">
    <location>
        <begin position="497"/>
        <end position="519"/>
    </location>
</feature>
<dbReference type="EMBL" id="NVUS01000002">
    <property type="protein sequence ID" value="PCJ03385.1"/>
    <property type="molecule type" value="Genomic_DNA"/>
</dbReference>
<dbReference type="GO" id="GO:0016829">
    <property type="term" value="F:lyase activity"/>
    <property type="evidence" value="ECO:0007669"/>
    <property type="project" value="UniProtKB-KW"/>
</dbReference>
<comment type="similarity">
    <text evidence="2">Belongs to the CcmF/CycK/Ccl1/NrfE/CcsA family.</text>
</comment>
<feature type="domain" description="Cytochrome c assembly protein" evidence="11">
    <location>
        <begin position="92"/>
        <end position="298"/>
    </location>
</feature>
<feature type="transmembrane region" description="Helical" evidence="10">
    <location>
        <begin position="355"/>
        <end position="377"/>
    </location>
</feature>
<evidence type="ECO:0000256" key="6">
    <source>
        <dbReference type="ARBA" id="ARBA00022748"/>
    </source>
</evidence>
<evidence type="ECO:0000256" key="8">
    <source>
        <dbReference type="ARBA" id="ARBA00023136"/>
    </source>
</evidence>
<protein>
    <submittedName>
        <fullName evidence="13">Heme lyase NrfEFG subunit NrfE</fullName>
    </submittedName>
</protein>